<dbReference type="EMBL" id="CP093326">
    <property type="protein sequence ID" value="UNK46226.1"/>
    <property type="molecule type" value="Genomic_DNA"/>
</dbReference>
<dbReference type="PROSITE" id="PS51078">
    <property type="entry name" value="ICLR_ED"/>
    <property type="match status" value="1"/>
</dbReference>
<dbReference type="InterPro" id="IPR036390">
    <property type="entry name" value="WH_DNA-bd_sf"/>
</dbReference>
<evidence type="ECO:0000259" key="5">
    <source>
        <dbReference type="PROSITE" id="PS51078"/>
    </source>
</evidence>
<dbReference type="Gene3D" id="1.10.10.10">
    <property type="entry name" value="Winged helix-like DNA-binding domain superfamily/Winged helix DNA-binding domain"/>
    <property type="match status" value="1"/>
</dbReference>
<keyword evidence="7" id="KW-1185">Reference proteome</keyword>
<keyword evidence="3" id="KW-0804">Transcription</keyword>
<evidence type="ECO:0000313" key="6">
    <source>
        <dbReference type="EMBL" id="UNK46226.1"/>
    </source>
</evidence>
<gene>
    <name evidence="6" type="ORF">MNQ99_02330</name>
</gene>
<evidence type="ECO:0000256" key="3">
    <source>
        <dbReference type="ARBA" id="ARBA00023163"/>
    </source>
</evidence>
<dbReference type="PANTHER" id="PTHR30136">
    <property type="entry name" value="HELIX-TURN-HELIX TRANSCRIPTIONAL REGULATOR, ICLR FAMILY"/>
    <property type="match status" value="1"/>
</dbReference>
<dbReference type="SUPFAM" id="SSF46785">
    <property type="entry name" value="Winged helix' DNA-binding domain"/>
    <property type="match status" value="1"/>
</dbReference>
<feature type="domain" description="IclR-ED" evidence="5">
    <location>
        <begin position="62"/>
        <end position="214"/>
    </location>
</feature>
<dbReference type="PANTHER" id="PTHR30136:SF39">
    <property type="entry name" value="TRANSCRIPTIONAL REGULATORY PROTEIN"/>
    <property type="match status" value="1"/>
</dbReference>
<accession>A0ABY3W9R4</accession>
<dbReference type="InterPro" id="IPR014757">
    <property type="entry name" value="Tscrpt_reg_IclR_C"/>
</dbReference>
<proteinExistence type="predicted"/>
<keyword evidence="1" id="KW-0805">Transcription regulation</keyword>
<evidence type="ECO:0000313" key="7">
    <source>
        <dbReference type="Proteomes" id="UP000829069"/>
    </source>
</evidence>
<dbReference type="Gene3D" id="3.30.450.40">
    <property type="match status" value="2"/>
</dbReference>
<dbReference type="InterPro" id="IPR036388">
    <property type="entry name" value="WH-like_DNA-bd_sf"/>
</dbReference>
<dbReference type="SMART" id="SM00346">
    <property type="entry name" value="HTH_ICLR"/>
    <property type="match status" value="1"/>
</dbReference>
<sequence>MPAESANSNRMLDRITAILDAVDGGAASATELAHRTSLSVSTAHRLAQAMANYDYLARTPSGDFRLGPRFIRSPLLAIAEPALAELRDETGETAQLWVRRGSQRVCQVSADSRSELRVTLARGSSLPLPAGSSGRILAGLPEALQAIDENGWDETDSERTPGLASVSAPVRAEGAIVATVCLAVPVSRIRTTVGQDYGPQVSEAARRITEALAI</sequence>
<dbReference type="InterPro" id="IPR029016">
    <property type="entry name" value="GAF-like_dom_sf"/>
</dbReference>
<dbReference type="PROSITE" id="PS51077">
    <property type="entry name" value="HTH_ICLR"/>
    <property type="match status" value="1"/>
</dbReference>
<evidence type="ECO:0000256" key="1">
    <source>
        <dbReference type="ARBA" id="ARBA00023015"/>
    </source>
</evidence>
<dbReference type="InterPro" id="IPR050707">
    <property type="entry name" value="HTH_MetabolicPath_Reg"/>
</dbReference>
<name>A0ABY3W9R4_9MICC</name>
<dbReference type="InterPro" id="IPR005471">
    <property type="entry name" value="Tscrpt_reg_IclR_N"/>
</dbReference>
<protein>
    <submittedName>
        <fullName evidence="6">IclR family transcriptional regulator</fullName>
    </submittedName>
</protein>
<keyword evidence="2" id="KW-0238">DNA-binding</keyword>
<feature type="domain" description="HTH iclR-type" evidence="4">
    <location>
        <begin position="9"/>
        <end position="68"/>
    </location>
</feature>
<dbReference type="Pfam" id="PF09339">
    <property type="entry name" value="HTH_IclR"/>
    <property type="match status" value="1"/>
</dbReference>
<dbReference type="SUPFAM" id="SSF55781">
    <property type="entry name" value="GAF domain-like"/>
    <property type="match status" value="1"/>
</dbReference>
<dbReference type="RefSeq" id="WP_241914291.1">
    <property type="nucleotide sequence ID" value="NZ_CP093326.1"/>
</dbReference>
<dbReference type="Proteomes" id="UP000829069">
    <property type="component" value="Chromosome"/>
</dbReference>
<organism evidence="6 7">
    <name type="scientific">Arthrobacter sulfonylureivorans</name>
    <dbReference type="NCBI Taxonomy" id="2486855"/>
    <lineage>
        <taxon>Bacteria</taxon>
        <taxon>Bacillati</taxon>
        <taxon>Actinomycetota</taxon>
        <taxon>Actinomycetes</taxon>
        <taxon>Micrococcales</taxon>
        <taxon>Micrococcaceae</taxon>
        <taxon>Arthrobacter</taxon>
    </lineage>
</organism>
<evidence type="ECO:0000259" key="4">
    <source>
        <dbReference type="PROSITE" id="PS51077"/>
    </source>
</evidence>
<evidence type="ECO:0000256" key="2">
    <source>
        <dbReference type="ARBA" id="ARBA00023125"/>
    </source>
</evidence>
<reference evidence="6 7" key="1">
    <citation type="submission" date="2022-03" db="EMBL/GenBank/DDBJ databases">
        <title>Isotopic signatures of nitrous oxide derived from detoxification processes.</title>
        <authorList>
            <person name="Behrendt U."/>
            <person name="Buchen C."/>
            <person name="Well R."/>
            <person name="Ulrich A."/>
            <person name="Rohe L."/>
            <person name="Kolb S."/>
            <person name="Schloter M."/>
            <person name="Horn M.A."/>
            <person name="Augustin J."/>
        </authorList>
    </citation>
    <scope>NUCLEOTIDE SEQUENCE [LARGE SCALE GENOMIC DNA]</scope>
    <source>
        <strain evidence="6 7">S4-C24</strain>
    </source>
</reference>
<dbReference type="Pfam" id="PF01614">
    <property type="entry name" value="IclR_C"/>
    <property type="match status" value="2"/>
</dbReference>